<gene>
    <name evidence="3" type="ORF">MAMT_01069</name>
</gene>
<proteinExistence type="predicted"/>
<evidence type="ECO:0000313" key="4">
    <source>
        <dbReference type="Proteomes" id="UP000334923"/>
    </source>
</evidence>
<evidence type="ECO:0000256" key="2">
    <source>
        <dbReference type="SAM" id="Phobius"/>
    </source>
</evidence>
<feature type="transmembrane region" description="Helical" evidence="2">
    <location>
        <begin position="21"/>
        <end position="40"/>
    </location>
</feature>
<organism evidence="3 4">
    <name type="scientific">Methylacidimicrobium tartarophylax</name>
    <dbReference type="NCBI Taxonomy" id="1041768"/>
    <lineage>
        <taxon>Bacteria</taxon>
        <taxon>Pseudomonadati</taxon>
        <taxon>Verrucomicrobiota</taxon>
        <taxon>Methylacidimicrobium</taxon>
    </lineage>
</organism>
<evidence type="ECO:0000256" key="1">
    <source>
        <dbReference type="SAM" id="MobiDB-lite"/>
    </source>
</evidence>
<accession>A0A5E6M9J9</accession>
<dbReference type="AlphaFoldDB" id="A0A5E6M9J9"/>
<keyword evidence="2" id="KW-0812">Transmembrane</keyword>
<feature type="compositionally biased region" description="Basic and acidic residues" evidence="1">
    <location>
        <begin position="85"/>
        <end position="96"/>
    </location>
</feature>
<dbReference type="RefSeq" id="WP_142659943.1">
    <property type="nucleotide sequence ID" value="NZ_CABFVA020000065.1"/>
</dbReference>
<dbReference type="EMBL" id="CABFVA020000065">
    <property type="protein sequence ID" value="VVM06232.1"/>
    <property type="molecule type" value="Genomic_DNA"/>
</dbReference>
<keyword evidence="2" id="KW-0472">Membrane</keyword>
<keyword evidence="4" id="KW-1185">Reference proteome</keyword>
<evidence type="ECO:0000313" key="3">
    <source>
        <dbReference type="EMBL" id="VVM06232.1"/>
    </source>
</evidence>
<keyword evidence="2" id="KW-1133">Transmembrane helix</keyword>
<dbReference type="Proteomes" id="UP000334923">
    <property type="component" value="Unassembled WGS sequence"/>
</dbReference>
<feature type="compositionally biased region" description="Polar residues" evidence="1">
    <location>
        <begin position="48"/>
        <end position="61"/>
    </location>
</feature>
<feature type="region of interest" description="Disordered" evidence="1">
    <location>
        <begin position="45"/>
        <end position="96"/>
    </location>
</feature>
<sequence length="96" mass="10178">MNQGIMQWLLGLHRAAWAADGLYRLAILAFPVLVGVALASTHHPVHVGTSTSPTVGSQASTPPAPAPPAKSIKIRPEQPLPPSVPKEDRGYHSPFD</sequence>
<protein>
    <submittedName>
        <fullName evidence="3">Uncharacterized protein</fullName>
    </submittedName>
</protein>
<reference evidence="3 4" key="1">
    <citation type="submission" date="2019-09" db="EMBL/GenBank/DDBJ databases">
        <authorList>
            <person name="Cremers G."/>
        </authorList>
    </citation>
    <scope>NUCLEOTIDE SEQUENCE [LARGE SCALE GENOMIC DNA]</scope>
    <source>
        <strain evidence="3">4A</strain>
    </source>
</reference>
<name>A0A5E6M9J9_9BACT</name>